<evidence type="ECO:0000313" key="2">
    <source>
        <dbReference type="EMBL" id="MBW0469321.1"/>
    </source>
</evidence>
<evidence type="ECO:0000313" key="3">
    <source>
        <dbReference type="Proteomes" id="UP000765509"/>
    </source>
</evidence>
<protein>
    <submittedName>
        <fullName evidence="2">Uncharacterized protein</fullName>
    </submittedName>
</protein>
<name>A0A9Q3BNK6_9BASI</name>
<dbReference type="EMBL" id="AVOT02002149">
    <property type="protein sequence ID" value="MBW0469321.1"/>
    <property type="molecule type" value="Genomic_DNA"/>
</dbReference>
<evidence type="ECO:0000256" key="1">
    <source>
        <dbReference type="SAM" id="Phobius"/>
    </source>
</evidence>
<feature type="transmembrane region" description="Helical" evidence="1">
    <location>
        <begin position="12"/>
        <end position="30"/>
    </location>
</feature>
<proteinExistence type="predicted"/>
<dbReference type="Proteomes" id="UP000765509">
    <property type="component" value="Unassembled WGS sequence"/>
</dbReference>
<organism evidence="2 3">
    <name type="scientific">Austropuccinia psidii MF-1</name>
    <dbReference type="NCBI Taxonomy" id="1389203"/>
    <lineage>
        <taxon>Eukaryota</taxon>
        <taxon>Fungi</taxon>
        <taxon>Dikarya</taxon>
        <taxon>Basidiomycota</taxon>
        <taxon>Pucciniomycotina</taxon>
        <taxon>Pucciniomycetes</taxon>
        <taxon>Pucciniales</taxon>
        <taxon>Sphaerophragmiaceae</taxon>
        <taxon>Austropuccinia</taxon>
    </lineage>
</organism>
<keyword evidence="1" id="KW-0472">Membrane</keyword>
<comment type="caution">
    <text evidence="2">The sequence shown here is derived from an EMBL/GenBank/DDBJ whole genome shotgun (WGS) entry which is preliminary data.</text>
</comment>
<dbReference type="AlphaFoldDB" id="A0A9Q3BNK6"/>
<gene>
    <name evidence="2" type="ORF">O181_009036</name>
</gene>
<reference evidence="2" key="1">
    <citation type="submission" date="2021-03" db="EMBL/GenBank/DDBJ databases">
        <title>Draft genome sequence of rust myrtle Austropuccinia psidii MF-1, a brazilian biotype.</title>
        <authorList>
            <person name="Quecine M.C."/>
            <person name="Pachon D.M.R."/>
            <person name="Bonatelli M.L."/>
            <person name="Correr F.H."/>
            <person name="Franceschini L.M."/>
            <person name="Leite T.F."/>
            <person name="Margarido G.R.A."/>
            <person name="Almeida C.A."/>
            <person name="Ferrarezi J.A."/>
            <person name="Labate C.A."/>
        </authorList>
    </citation>
    <scope>NUCLEOTIDE SEQUENCE</scope>
    <source>
        <strain evidence="2">MF-1</strain>
    </source>
</reference>
<keyword evidence="3" id="KW-1185">Reference proteome</keyword>
<accession>A0A9Q3BNK6</accession>
<keyword evidence="1" id="KW-1133">Transmembrane helix</keyword>
<keyword evidence="1" id="KW-0812">Transmembrane</keyword>
<sequence length="271" mass="29340">MMGRKILDINTLANVLAFYVLQSLPAYFQIISKKIYKSNEISGIVPSLDQVLSEIKISFSQMLDSAHTLSALKAQGSHKSRSKCKNGRHNPLAPQAKDECFETHPEKLEAFSAQKTARERGKLGSPQIFSALQAKASPKTEILDSGASYSLFKDNSRFISTSITRIPLSLADGSSIIASEISTAIISASDGSPIHLRNSLVIPSVTTPLIALSPFLRKHCSLIGIGDSVKLISKDGNPLLEGSLKDKVVSINLKGFSINKISTPVDQRIIH</sequence>